<evidence type="ECO:0000256" key="4">
    <source>
        <dbReference type="ARBA" id="ARBA00022989"/>
    </source>
</evidence>
<feature type="transmembrane region" description="Helical" evidence="7">
    <location>
        <begin position="47"/>
        <end position="66"/>
    </location>
</feature>
<evidence type="ECO:0000313" key="8">
    <source>
        <dbReference type="EMBL" id="VFU53981.1"/>
    </source>
</evidence>
<dbReference type="EMBL" id="CAADRP010001819">
    <property type="protein sequence ID" value="VFU53981.1"/>
    <property type="molecule type" value="Genomic_DNA"/>
</dbReference>
<feature type="region of interest" description="Disordered" evidence="6">
    <location>
        <begin position="178"/>
        <end position="205"/>
    </location>
</feature>
<dbReference type="GO" id="GO:0005886">
    <property type="term" value="C:plasma membrane"/>
    <property type="evidence" value="ECO:0007669"/>
    <property type="project" value="UniProtKB-SubCell"/>
</dbReference>
<dbReference type="PANTHER" id="PTHR30509:SF9">
    <property type="entry name" value="MULTIDRUG RESISTANCE PROTEIN MDTO"/>
    <property type="match status" value="1"/>
</dbReference>
<evidence type="ECO:0000256" key="5">
    <source>
        <dbReference type="ARBA" id="ARBA00023136"/>
    </source>
</evidence>
<organism evidence="8">
    <name type="scientific">Salix viminalis</name>
    <name type="common">Common osier</name>
    <name type="synonym">Basket willow</name>
    <dbReference type="NCBI Taxonomy" id="40686"/>
    <lineage>
        <taxon>Eukaryota</taxon>
        <taxon>Viridiplantae</taxon>
        <taxon>Streptophyta</taxon>
        <taxon>Embryophyta</taxon>
        <taxon>Tracheophyta</taxon>
        <taxon>Spermatophyta</taxon>
        <taxon>Magnoliopsida</taxon>
        <taxon>eudicotyledons</taxon>
        <taxon>Gunneridae</taxon>
        <taxon>Pentapetalae</taxon>
        <taxon>rosids</taxon>
        <taxon>fabids</taxon>
        <taxon>Malpighiales</taxon>
        <taxon>Salicaceae</taxon>
        <taxon>Saliceae</taxon>
        <taxon>Salix</taxon>
    </lineage>
</organism>
<dbReference type="PANTHER" id="PTHR30509">
    <property type="entry name" value="P-HYDROXYBENZOIC ACID EFFLUX PUMP SUBUNIT-RELATED"/>
    <property type="match status" value="1"/>
</dbReference>
<protein>
    <submittedName>
        <fullName evidence="8">Uncharacterized protein</fullName>
    </submittedName>
</protein>
<keyword evidence="5 7" id="KW-0472">Membrane</keyword>
<name>A0A6N2MMA4_SALVM</name>
<feature type="transmembrane region" description="Helical" evidence="7">
    <location>
        <begin position="15"/>
        <end position="35"/>
    </location>
</feature>
<evidence type="ECO:0000256" key="3">
    <source>
        <dbReference type="ARBA" id="ARBA00022692"/>
    </source>
</evidence>
<evidence type="ECO:0000256" key="2">
    <source>
        <dbReference type="ARBA" id="ARBA00022475"/>
    </source>
</evidence>
<keyword evidence="2" id="KW-1003">Cell membrane</keyword>
<comment type="subcellular location">
    <subcellularLocation>
        <location evidence="1">Cell membrane</location>
        <topology evidence="1">Multi-pass membrane protein</topology>
    </subcellularLocation>
</comment>
<accession>A0A6N2MMA4</accession>
<evidence type="ECO:0000256" key="7">
    <source>
        <dbReference type="SAM" id="Phobius"/>
    </source>
</evidence>
<evidence type="ECO:0000256" key="6">
    <source>
        <dbReference type="SAM" id="MobiDB-lite"/>
    </source>
</evidence>
<gene>
    <name evidence="8" type="ORF">SVIM_LOCUS375508</name>
</gene>
<evidence type="ECO:0000256" key="1">
    <source>
        <dbReference type="ARBA" id="ARBA00004651"/>
    </source>
</evidence>
<keyword evidence="4 7" id="KW-1133">Transmembrane helix</keyword>
<sequence>MGAFVVAFPEGTHLIAKRIALGQIVIMYVLAFINGVDTHDQAIMHSLNVAASTAIGVLACVIALLLPCPRLACWELKQNCGRLAENVSERLELCVKAFCAEDNALALSYISQAKPLTIAGAKLLSSIKRYQREMGEASIEVFEKLLLESGREVARAGDTIERDGNGFIHHQLISYKNARGRDQTSSSSTRGACQPNPKTDKTLFA</sequence>
<dbReference type="AlphaFoldDB" id="A0A6N2MMA4"/>
<proteinExistence type="predicted"/>
<keyword evidence="3 7" id="KW-0812">Transmembrane</keyword>
<reference evidence="8" key="1">
    <citation type="submission" date="2019-03" db="EMBL/GenBank/DDBJ databases">
        <authorList>
            <person name="Mank J."/>
            <person name="Almeida P."/>
        </authorList>
    </citation>
    <scope>NUCLEOTIDE SEQUENCE</scope>
    <source>
        <strain evidence="8">78183</strain>
    </source>
</reference>